<evidence type="ECO:0000313" key="2">
    <source>
        <dbReference type="Proteomes" id="UP000663860"/>
    </source>
</evidence>
<accession>A0A814YAU3</accession>
<sequence>AKGDWQAKSYQTRDTLEAEPFKSGYIIYNIHHNPVEILRRCATVGFSLYQTHSDRSIVYVNRYDWSHHHDYDFEHKIDKLLGIDRNKPDHDFFWDSSFHSRIMIIDSDSAMNIIKQWKFNTTELNQPQEKVFIDTRNESNNRVGLHLRTPKPDYELAWLVFSSDQPDSELIAIVYDGNYTSLDGQIILDEEDVVSWHEYELKEQELARRNADLLKQMQSAGRYRHN</sequence>
<protein>
    <submittedName>
        <fullName evidence="1">Uncharacterized protein</fullName>
    </submittedName>
</protein>
<comment type="caution">
    <text evidence="1">The sequence shown here is derived from an EMBL/GenBank/DDBJ whole genome shotgun (WGS) entry which is preliminary data.</text>
</comment>
<organism evidence="1 2">
    <name type="scientific">Adineta steineri</name>
    <dbReference type="NCBI Taxonomy" id="433720"/>
    <lineage>
        <taxon>Eukaryota</taxon>
        <taxon>Metazoa</taxon>
        <taxon>Spiralia</taxon>
        <taxon>Gnathifera</taxon>
        <taxon>Rotifera</taxon>
        <taxon>Eurotatoria</taxon>
        <taxon>Bdelloidea</taxon>
        <taxon>Adinetida</taxon>
        <taxon>Adinetidae</taxon>
        <taxon>Adineta</taxon>
    </lineage>
</organism>
<dbReference type="EMBL" id="CAJNOE010000459">
    <property type="protein sequence ID" value="CAF1226384.1"/>
    <property type="molecule type" value="Genomic_DNA"/>
</dbReference>
<reference evidence="1" key="1">
    <citation type="submission" date="2021-02" db="EMBL/GenBank/DDBJ databases">
        <authorList>
            <person name="Nowell W R."/>
        </authorList>
    </citation>
    <scope>NUCLEOTIDE SEQUENCE</scope>
</reference>
<dbReference type="AlphaFoldDB" id="A0A814YAU3"/>
<dbReference type="Proteomes" id="UP000663860">
    <property type="component" value="Unassembled WGS sequence"/>
</dbReference>
<gene>
    <name evidence="1" type="ORF">IZO911_LOCUS30001</name>
</gene>
<proteinExistence type="predicted"/>
<name>A0A814YAU3_9BILA</name>
<feature type="non-terminal residue" evidence="1">
    <location>
        <position position="1"/>
    </location>
</feature>
<evidence type="ECO:0000313" key="1">
    <source>
        <dbReference type="EMBL" id="CAF1226384.1"/>
    </source>
</evidence>